<dbReference type="OMA" id="ILEAFWV"/>
<evidence type="ECO:0000256" key="6">
    <source>
        <dbReference type="ARBA" id="ARBA00023065"/>
    </source>
</evidence>
<dbReference type="InterPro" id="IPR006202">
    <property type="entry name" value="Neur_chan_lig-bd"/>
</dbReference>
<dbReference type="InParanoid" id="T1G032"/>
<dbReference type="Gene3D" id="1.20.58.390">
    <property type="entry name" value="Neurotransmitter-gated ion-channel transmembrane domain"/>
    <property type="match status" value="1"/>
</dbReference>
<dbReference type="PROSITE" id="PS00236">
    <property type="entry name" value="NEUROTR_ION_CHANNEL"/>
    <property type="match status" value="1"/>
</dbReference>
<evidence type="ECO:0008006" key="20">
    <source>
        <dbReference type="Google" id="ProtNLM"/>
    </source>
</evidence>
<dbReference type="SUPFAM" id="SSF90112">
    <property type="entry name" value="Neurotransmitter-gated ion-channel transmembrane pore"/>
    <property type="match status" value="1"/>
</dbReference>
<keyword evidence="8" id="KW-1015">Disulfide bond</keyword>
<protein>
    <recommendedName>
        <fullName evidence="20">Neurotransmitter-gated ion-channel ligand-binding domain-containing protein</fullName>
    </recommendedName>
</protein>
<dbReference type="GO" id="GO:0045202">
    <property type="term" value="C:synapse"/>
    <property type="evidence" value="ECO:0000318"/>
    <property type="project" value="GO_Central"/>
</dbReference>
<dbReference type="InterPro" id="IPR018000">
    <property type="entry name" value="Neurotransmitter_ion_chnl_CS"/>
</dbReference>
<evidence type="ECO:0000256" key="10">
    <source>
        <dbReference type="ARBA" id="ARBA00023180"/>
    </source>
</evidence>
<feature type="transmembrane region" description="Helical" evidence="14">
    <location>
        <begin position="422"/>
        <end position="441"/>
    </location>
</feature>
<evidence type="ECO:0000313" key="18">
    <source>
        <dbReference type="EnsemblMetazoa" id="HelroP70180"/>
    </source>
</evidence>
<dbReference type="Proteomes" id="UP000015101">
    <property type="component" value="Unassembled WGS sequence"/>
</dbReference>
<dbReference type="GO" id="GO:0022848">
    <property type="term" value="F:acetylcholine-gated monoatomic cation-selective channel activity"/>
    <property type="evidence" value="ECO:0000318"/>
    <property type="project" value="GO_Central"/>
</dbReference>
<dbReference type="PRINTS" id="PR00252">
    <property type="entry name" value="NRIONCHANNEL"/>
</dbReference>
<dbReference type="InterPro" id="IPR006201">
    <property type="entry name" value="Neur_channel"/>
</dbReference>
<dbReference type="GO" id="GO:0005886">
    <property type="term" value="C:plasma membrane"/>
    <property type="evidence" value="ECO:0000318"/>
    <property type="project" value="GO_Central"/>
</dbReference>
<dbReference type="HOGENOM" id="CLU_018074_0_1_1"/>
<keyword evidence="2" id="KW-1003">Cell membrane</keyword>
<keyword evidence="11" id="KW-1071">Ligand-gated ion channel</keyword>
<dbReference type="AlphaFoldDB" id="T1G032"/>
<dbReference type="InterPro" id="IPR036734">
    <property type="entry name" value="Neur_chan_lig-bd_sf"/>
</dbReference>
<feature type="domain" description="Neurotransmitter-gated ion-channel ligand-binding" evidence="15">
    <location>
        <begin position="2"/>
        <end position="209"/>
    </location>
</feature>
<evidence type="ECO:0000256" key="14">
    <source>
        <dbReference type="RuleBase" id="RU000687"/>
    </source>
</evidence>
<dbReference type="InterPro" id="IPR038050">
    <property type="entry name" value="Neuro_actylchol_rec"/>
</dbReference>
<dbReference type="EMBL" id="KB097700">
    <property type="protein sequence ID" value="ESN91745.1"/>
    <property type="molecule type" value="Genomic_DNA"/>
</dbReference>
<dbReference type="GO" id="GO:0005892">
    <property type="term" value="C:acetylcholine-gated channel complex"/>
    <property type="evidence" value="ECO:0000318"/>
    <property type="project" value="GO_Central"/>
</dbReference>
<dbReference type="PRINTS" id="PR00254">
    <property type="entry name" value="NICOTINICR"/>
</dbReference>
<evidence type="ECO:0000313" key="19">
    <source>
        <dbReference type="Proteomes" id="UP000015101"/>
    </source>
</evidence>
<dbReference type="GO" id="GO:0004888">
    <property type="term" value="F:transmembrane signaling receptor activity"/>
    <property type="evidence" value="ECO:0007669"/>
    <property type="project" value="InterPro"/>
</dbReference>
<dbReference type="Pfam" id="PF02931">
    <property type="entry name" value="Neur_chan_LBD"/>
    <property type="match status" value="1"/>
</dbReference>
<feature type="transmembrane region" description="Helical" evidence="14">
    <location>
        <begin position="211"/>
        <end position="229"/>
    </location>
</feature>
<reference evidence="17 19" key="2">
    <citation type="journal article" date="2013" name="Nature">
        <title>Insights into bilaterian evolution from three spiralian genomes.</title>
        <authorList>
            <person name="Simakov O."/>
            <person name="Marletaz F."/>
            <person name="Cho S.J."/>
            <person name="Edsinger-Gonzales E."/>
            <person name="Havlak P."/>
            <person name="Hellsten U."/>
            <person name="Kuo D.H."/>
            <person name="Larsson T."/>
            <person name="Lv J."/>
            <person name="Arendt D."/>
            <person name="Savage R."/>
            <person name="Osoegawa K."/>
            <person name="de Jong P."/>
            <person name="Grimwood J."/>
            <person name="Chapman J.A."/>
            <person name="Shapiro H."/>
            <person name="Aerts A."/>
            <person name="Otillar R.P."/>
            <person name="Terry A.Y."/>
            <person name="Boore J.L."/>
            <person name="Grigoriev I.V."/>
            <person name="Lindberg D.R."/>
            <person name="Seaver E.C."/>
            <person name="Weisblat D.A."/>
            <person name="Putnam N.H."/>
            <person name="Rokhsar D.S."/>
        </authorList>
    </citation>
    <scope>NUCLEOTIDE SEQUENCE</scope>
</reference>
<reference evidence="19" key="1">
    <citation type="submission" date="2012-12" db="EMBL/GenBank/DDBJ databases">
        <authorList>
            <person name="Hellsten U."/>
            <person name="Grimwood J."/>
            <person name="Chapman J.A."/>
            <person name="Shapiro H."/>
            <person name="Aerts A."/>
            <person name="Otillar R.P."/>
            <person name="Terry A.Y."/>
            <person name="Boore J.L."/>
            <person name="Simakov O."/>
            <person name="Marletaz F."/>
            <person name="Cho S.-J."/>
            <person name="Edsinger-Gonzales E."/>
            <person name="Havlak P."/>
            <person name="Kuo D.-H."/>
            <person name="Larsson T."/>
            <person name="Lv J."/>
            <person name="Arendt D."/>
            <person name="Savage R."/>
            <person name="Osoegawa K."/>
            <person name="de Jong P."/>
            <person name="Lindberg D.R."/>
            <person name="Seaver E.C."/>
            <person name="Weisblat D.A."/>
            <person name="Putnam N.H."/>
            <person name="Grigoriev I.V."/>
            <person name="Rokhsar D.S."/>
        </authorList>
    </citation>
    <scope>NUCLEOTIDE SEQUENCE</scope>
</reference>
<dbReference type="EnsemblMetazoa" id="HelroT70180">
    <property type="protein sequence ID" value="HelroP70180"/>
    <property type="gene ID" value="HelroG70180"/>
</dbReference>
<dbReference type="Pfam" id="PF02932">
    <property type="entry name" value="Neur_chan_memb"/>
    <property type="match status" value="1"/>
</dbReference>
<keyword evidence="5" id="KW-0770">Synapse</keyword>
<evidence type="ECO:0000256" key="12">
    <source>
        <dbReference type="ARBA" id="ARBA00023303"/>
    </source>
</evidence>
<dbReference type="FunFam" id="1.20.58.390:FF:000043">
    <property type="entry name" value="AcetylCholine Receptor"/>
    <property type="match status" value="1"/>
</dbReference>
<dbReference type="eggNOG" id="KOG3645">
    <property type="taxonomic scope" value="Eukaryota"/>
</dbReference>
<gene>
    <name evidence="18" type="primary">20214430</name>
    <name evidence="17" type="ORF">HELRODRAFT_70180</name>
</gene>
<evidence type="ECO:0000256" key="8">
    <source>
        <dbReference type="ARBA" id="ARBA00023157"/>
    </source>
</evidence>
<keyword evidence="7 14" id="KW-0472">Membrane</keyword>
<proteinExistence type="inferred from homology"/>
<evidence type="ECO:0000256" key="4">
    <source>
        <dbReference type="ARBA" id="ARBA00022989"/>
    </source>
</evidence>
<dbReference type="GO" id="GO:0034220">
    <property type="term" value="P:monoatomic ion transmembrane transport"/>
    <property type="evidence" value="ECO:0000318"/>
    <property type="project" value="GO_Central"/>
</dbReference>
<evidence type="ECO:0000256" key="5">
    <source>
        <dbReference type="ARBA" id="ARBA00023018"/>
    </source>
</evidence>
<comment type="similarity">
    <text evidence="14">Belongs to the ligand-gated ion channel (TC 1.A.9) family.</text>
</comment>
<dbReference type="OrthoDB" id="6274191at2759"/>
<keyword evidence="19" id="KW-1185">Reference proteome</keyword>
<dbReference type="InterPro" id="IPR036719">
    <property type="entry name" value="Neuro-gated_channel_TM_sf"/>
</dbReference>
<dbReference type="CTD" id="20214430"/>
<evidence type="ECO:0000256" key="1">
    <source>
        <dbReference type="ARBA" id="ARBA00022448"/>
    </source>
</evidence>
<evidence type="ECO:0000256" key="13">
    <source>
        <dbReference type="ARBA" id="ARBA00034099"/>
    </source>
</evidence>
<comment type="subcellular location">
    <subcellularLocation>
        <location evidence="13">Synaptic cell membrane</location>
        <topology evidence="13">Multi-pass membrane protein</topology>
    </subcellularLocation>
</comment>
<evidence type="ECO:0000259" key="16">
    <source>
        <dbReference type="Pfam" id="PF02932"/>
    </source>
</evidence>
<dbReference type="KEGG" id="hro:HELRODRAFT_70180"/>
<keyword evidence="10" id="KW-0325">Glycoprotein</keyword>
<evidence type="ECO:0000256" key="7">
    <source>
        <dbReference type="ARBA" id="ARBA00023136"/>
    </source>
</evidence>
<feature type="domain" description="Neurotransmitter-gated ion-channel transmembrane" evidence="16">
    <location>
        <begin position="216"/>
        <end position="438"/>
    </location>
</feature>
<dbReference type="GO" id="GO:0043005">
    <property type="term" value="C:neuron projection"/>
    <property type="evidence" value="ECO:0000318"/>
    <property type="project" value="GO_Central"/>
</dbReference>
<feature type="transmembrane region" description="Helical" evidence="14">
    <location>
        <begin position="271"/>
        <end position="294"/>
    </location>
</feature>
<dbReference type="GO" id="GO:0007268">
    <property type="term" value="P:chemical synaptic transmission"/>
    <property type="evidence" value="ECO:0000318"/>
    <property type="project" value="GO_Central"/>
</dbReference>
<accession>T1G032</accession>
<dbReference type="CDD" id="cd18989">
    <property type="entry name" value="LGIC_ECD_cation"/>
    <property type="match status" value="1"/>
</dbReference>
<keyword evidence="1 14" id="KW-0813">Transport</keyword>
<dbReference type="PANTHER" id="PTHR18945">
    <property type="entry name" value="NEUROTRANSMITTER GATED ION CHANNEL"/>
    <property type="match status" value="1"/>
</dbReference>
<keyword evidence="6 14" id="KW-0406">Ion transport</keyword>
<evidence type="ECO:0000313" key="17">
    <source>
        <dbReference type="EMBL" id="ESN91745.1"/>
    </source>
</evidence>
<dbReference type="GeneID" id="20214430"/>
<dbReference type="GO" id="GO:0098662">
    <property type="term" value="P:inorganic cation transmembrane transport"/>
    <property type="evidence" value="ECO:0000318"/>
    <property type="project" value="GO_Central"/>
</dbReference>
<dbReference type="EMBL" id="AMQM01002180">
    <property type="status" value="NOT_ANNOTATED_CDS"/>
    <property type="molecule type" value="Genomic_DNA"/>
</dbReference>
<feature type="transmembrane region" description="Helical" evidence="14">
    <location>
        <begin position="241"/>
        <end position="259"/>
    </location>
</feature>
<evidence type="ECO:0000259" key="15">
    <source>
        <dbReference type="Pfam" id="PF02931"/>
    </source>
</evidence>
<dbReference type="InterPro" id="IPR002394">
    <property type="entry name" value="Nicotinic_acetylcholine_rcpt"/>
</dbReference>
<dbReference type="RefSeq" id="XP_009030101.1">
    <property type="nucleotide sequence ID" value="XM_009031853.1"/>
</dbReference>
<reference evidence="18" key="3">
    <citation type="submission" date="2015-06" db="UniProtKB">
        <authorList>
            <consortium name="EnsemblMetazoa"/>
        </authorList>
    </citation>
    <scope>IDENTIFICATION</scope>
</reference>
<dbReference type="GO" id="GO:0045211">
    <property type="term" value="C:postsynaptic membrane"/>
    <property type="evidence" value="ECO:0007669"/>
    <property type="project" value="InterPro"/>
</dbReference>
<evidence type="ECO:0000256" key="2">
    <source>
        <dbReference type="ARBA" id="ARBA00022475"/>
    </source>
</evidence>
<keyword evidence="4 14" id="KW-1133">Transmembrane helix</keyword>
<sequence length="455" mass="53031">EKLLIYLFHNYDPVARAVLDNSKPVNVTINFLLLRIHGLDERSQVLTTTGLVIAEWYDERLTWDPQLFGNLSEIIIKADKIWLPELAVMNGSVQMFSHVCRIRILLQYDGKLHWEPGGIFKTTCDIDIAFFPFDAQHCPLVIGAYSYYSNRMNITNASNVVSSHNFRVNGEWQVYDTEANWNITKLDGSLDDWLGYSHVVFTLHLKRRYKFYIMNIVLPCVMLSVLIMIDFCLPPEAGEKIALGISVLLAFTVFLLMIADNIPRTSSAIPLIVTYLMSTMSLGTISICMTVLILNMHHRGLRGYGVPYWLGKICFSYIAKFVFIETPYCDWPYYTTNRYKPQEKRLKISRNNSKNYEVEGFDKKINTSERNNKLMESKFRNRKTCRDLLNEEMKFQSKQPMPLESVSFIKEWRELARVLDRFFFWILFSLMAFSSFLILLFPKYTGNEVNLHDSM</sequence>
<dbReference type="SUPFAM" id="SSF63712">
    <property type="entry name" value="Nicotinic receptor ligand binding domain-like"/>
    <property type="match status" value="1"/>
</dbReference>
<dbReference type="STRING" id="6412.T1G032"/>
<evidence type="ECO:0000256" key="11">
    <source>
        <dbReference type="ARBA" id="ARBA00023286"/>
    </source>
</evidence>
<dbReference type="FunFam" id="2.70.170.10:FF:000028">
    <property type="entry name" value="AcetylCholine Receptor"/>
    <property type="match status" value="1"/>
</dbReference>
<name>T1G032_HELRO</name>
<dbReference type="EMBL" id="AMQM01002179">
    <property type="status" value="NOT_ANNOTATED_CDS"/>
    <property type="molecule type" value="Genomic_DNA"/>
</dbReference>
<dbReference type="Gene3D" id="2.70.170.10">
    <property type="entry name" value="Neurotransmitter-gated ion-channel ligand-binding domain"/>
    <property type="match status" value="1"/>
</dbReference>
<dbReference type="InterPro" id="IPR006029">
    <property type="entry name" value="Neurotrans-gated_channel_TM"/>
</dbReference>
<keyword evidence="9" id="KW-0675">Receptor</keyword>
<dbReference type="GO" id="GO:0042391">
    <property type="term" value="P:regulation of membrane potential"/>
    <property type="evidence" value="ECO:0000318"/>
    <property type="project" value="GO_Central"/>
</dbReference>
<evidence type="ECO:0000256" key="9">
    <source>
        <dbReference type="ARBA" id="ARBA00023170"/>
    </source>
</evidence>
<dbReference type="CDD" id="cd19051">
    <property type="entry name" value="LGIC_TM_cation"/>
    <property type="match status" value="1"/>
</dbReference>
<evidence type="ECO:0000256" key="3">
    <source>
        <dbReference type="ARBA" id="ARBA00022692"/>
    </source>
</evidence>
<keyword evidence="3 14" id="KW-0812">Transmembrane</keyword>
<organism evidence="18 19">
    <name type="scientific">Helobdella robusta</name>
    <name type="common">Californian leech</name>
    <dbReference type="NCBI Taxonomy" id="6412"/>
    <lineage>
        <taxon>Eukaryota</taxon>
        <taxon>Metazoa</taxon>
        <taxon>Spiralia</taxon>
        <taxon>Lophotrochozoa</taxon>
        <taxon>Annelida</taxon>
        <taxon>Clitellata</taxon>
        <taxon>Hirudinea</taxon>
        <taxon>Rhynchobdellida</taxon>
        <taxon>Glossiphoniidae</taxon>
        <taxon>Helobdella</taxon>
    </lineage>
</organism>
<keyword evidence="12 14" id="KW-0407">Ion channel</keyword>